<name>A0AAW1LXU1_POPJA</name>
<proteinExistence type="predicted"/>
<sequence>MRRRSHDAIVRPKESDIPKFITTVKLIRNLLDQLSSIVNVLGKIKVSGRWYVPKCAKDNYTENQEISLPQREQITFSNLRNVVLSLASADTPPIL</sequence>
<protein>
    <submittedName>
        <fullName evidence="1">Uncharacterized protein</fullName>
    </submittedName>
</protein>
<evidence type="ECO:0000313" key="2">
    <source>
        <dbReference type="Proteomes" id="UP001458880"/>
    </source>
</evidence>
<gene>
    <name evidence="1" type="ORF">QE152_g9777</name>
</gene>
<organism evidence="1 2">
    <name type="scientific">Popillia japonica</name>
    <name type="common">Japanese beetle</name>
    <dbReference type="NCBI Taxonomy" id="7064"/>
    <lineage>
        <taxon>Eukaryota</taxon>
        <taxon>Metazoa</taxon>
        <taxon>Ecdysozoa</taxon>
        <taxon>Arthropoda</taxon>
        <taxon>Hexapoda</taxon>
        <taxon>Insecta</taxon>
        <taxon>Pterygota</taxon>
        <taxon>Neoptera</taxon>
        <taxon>Endopterygota</taxon>
        <taxon>Coleoptera</taxon>
        <taxon>Polyphaga</taxon>
        <taxon>Scarabaeiformia</taxon>
        <taxon>Scarabaeidae</taxon>
        <taxon>Rutelinae</taxon>
        <taxon>Popillia</taxon>
    </lineage>
</organism>
<comment type="caution">
    <text evidence="1">The sequence shown here is derived from an EMBL/GenBank/DDBJ whole genome shotgun (WGS) entry which is preliminary data.</text>
</comment>
<keyword evidence="2" id="KW-1185">Reference proteome</keyword>
<dbReference type="AlphaFoldDB" id="A0AAW1LXU1"/>
<evidence type="ECO:0000313" key="1">
    <source>
        <dbReference type="EMBL" id="KAK9738554.1"/>
    </source>
</evidence>
<accession>A0AAW1LXU1</accession>
<reference evidence="1 2" key="1">
    <citation type="journal article" date="2024" name="BMC Genomics">
        <title>De novo assembly and annotation of Popillia japonica's genome with initial clues to its potential as an invasive pest.</title>
        <authorList>
            <person name="Cucini C."/>
            <person name="Boschi S."/>
            <person name="Funari R."/>
            <person name="Cardaioli E."/>
            <person name="Iannotti N."/>
            <person name="Marturano G."/>
            <person name="Paoli F."/>
            <person name="Bruttini M."/>
            <person name="Carapelli A."/>
            <person name="Frati F."/>
            <person name="Nardi F."/>
        </authorList>
    </citation>
    <scope>NUCLEOTIDE SEQUENCE [LARGE SCALE GENOMIC DNA]</scope>
    <source>
        <strain evidence="1">DMR45628</strain>
    </source>
</reference>
<dbReference type="Proteomes" id="UP001458880">
    <property type="component" value="Unassembled WGS sequence"/>
</dbReference>
<dbReference type="EMBL" id="JASPKY010000085">
    <property type="protein sequence ID" value="KAK9738554.1"/>
    <property type="molecule type" value="Genomic_DNA"/>
</dbReference>